<dbReference type="Pfam" id="PF00071">
    <property type="entry name" value="Ras"/>
    <property type="match status" value="1"/>
</dbReference>
<gene>
    <name evidence="4" type="ORF">C8A03DRAFT_13160</name>
</gene>
<dbReference type="GO" id="GO:0005886">
    <property type="term" value="C:plasma membrane"/>
    <property type="evidence" value="ECO:0007669"/>
    <property type="project" value="TreeGrafter"/>
</dbReference>
<sequence>MGQRGEPTIRILILGAAGVGKNCLESRLTTMTYPPAYNPALTLTSRRYFSLPVRPPDSCCSLLPAAGEQSSAPDGGQAYLIELVNDPSLQNPQVRAQVLANCEYNAVLLVYDIANRESFEAVPGLYAEIPLARGKRGHWRSLRRSCNSIFSRCRSISGAMEREGATEVVVTLVGNKCDVGNELDGPVLEECRSQHLLPGEAFCSSSSSSSSSNSDQCLSPLNSESTTSVPSPAHVTHHTRSASARYRAPLTLRLPFPSDDEHQEKPSLWPSRSRPLPQPQRQERAISLPELPFVNSVTAAPSTSTITTNAARTGSAPSSPIRASTNPAAQEPTVVSTRKVSAAEGEALARSLDANVAFFETSAETGANVEEVLEAIVRAVVGVGSGGDASAGGGGDGTGDGGSGRRHVRGVGSADEGSASRGRGERTGGWRRKERGCTDTMRNKKGRAAVRANGTRNGLEGTQGSPAAQRLRRVSILGWFAKAAMRRPAVGARKNEPVVL</sequence>
<feature type="compositionally biased region" description="Gly residues" evidence="3">
    <location>
        <begin position="385"/>
        <end position="402"/>
    </location>
</feature>
<dbReference type="PANTHER" id="PTHR45775">
    <property type="entry name" value="RAD, GEM/KIR FAMILY MEMBER 2, ISOFORM C"/>
    <property type="match status" value="1"/>
</dbReference>
<comment type="similarity">
    <text evidence="1">Belongs to the small GTPase superfamily. RGK family.</text>
</comment>
<proteinExistence type="inferred from homology"/>
<feature type="region of interest" description="Disordered" evidence="3">
    <location>
        <begin position="385"/>
        <end position="447"/>
    </location>
</feature>
<dbReference type="SUPFAM" id="SSF52540">
    <property type="entry name" value="P-loop containing nucleoside triphosphate hydrolases"/>
    <property type="match status" value="1"/>
</dbReference>
<keyword evidence="2" id="KW-0597">Phosphoprotein</keyword>
<dbReference type="PANTHER" id="PTHR45775:SF6">
    <property type="entry name" value="RAD, GEM_KIR FAMILY MEMBER 2, ISOFORM C"/>
    <property type="match status" value="1"/>
</dbReference>
<dbReference type="PRINTS" id="PR00449">
    <property type="entry name" value="RASTRNSFRMNG"/>
</dbReference>
<dbReference type="PROSITE" id="PS51421">
    <property type="entry name" value="RAS"/>
    <property type="match status" value="1"/>
</dbReference>
<dbReference type="PROSITE" id="PS51419">
    <property type="entry name" value="RAB"/>
    <property type="match status" value="1"/>
</dbReference>
<protein>
    <submittedName>
        <fullName evidence="4">Uncharacterized protein</fullName>
    </submittedName>
</protein>
<dbReference type="Gene3D" id="3.40.50.300">
    <property type="entry name" value="P-loop containing nucleotide triphosphate hydrolases"/>
    <property type="match status" value="2"/>
</dbReference>
<reference evidence="4" key="1">
    <citation type="journal article" date="2023" name="Mol. Phylogenet. Evol.">
        <title>Genome-scale phylogeny and comparative genomics of the fungal order Sordariales.</title>
        <authorList>
            <person name="Hensen N."/>
            <person name="Bonometti L."/>
            <person name="Westerberg I."/>
            <person name="Brannstrom I.O."/>
            <person name="Guillou S."/>
            <person name="Cros-Aarteil S."/>
            <person name="Calhoun S."/>
            <person name="Haridas S."/>
            <person name="Kuo A."/>
            <person name="Mondo S."/>
            <person name="Pangilinan J."/>
            <person name="Riley R."/>
            <person name="LaButti K."/>
            <person name="Andreopoulos B."/>
            <person name="Lipzen A."/>
            <person name="Chen C."/>
            <person name="Yan M."/>
            <person name="Daum C."/>
            <person name="Ng V."/>
            <person name="Clum A."/>
            <person name="Steindorff A."/>
            <person name="Ohm R.A."/>
            <person name="Martin F."/>
            <person name="Silar P."/>
            <person name="Natvig D.O."/>
            <person name="Lalanne C."/>
            <person name="Gautier V."/>
            <person name="Ament-Velasquez S.L."/>
            <person name="Kruys A."/>
            <person name="Hutchinson M.I."/>
            <person name="Powell A.J."/>
            <person name="Barry K."/>
            <person name="Miller A.N."/>
            <person name="Grigoriev I.V."/>
            <person name="Debuchy R."/>
            <person name="Gladieux P."/>
            <person name="Hiltunen Thoren M."/>
            <person name="Johannesson H."/>
        </authorList>
    </citation>
    <scope>NUCLEOTIDE SEQUENCE</scope>
    <source>
        <strain evidence="4">CBS 532.94</strain>
    </source>
</reference>
<accession>A0AAN7CEE9</accession>
<feature type="compositionally biased region" description="Polar residues" evidence="3">
    <location>
        <begin position="215"/>
        <end position="230"/>
    </location>
</feature>
<dbReference type="InterPro" id="IPR027417">
    <property type="entry name" value="P-loop_NTPase"/>
</dbReference>
<reference evidence="4" key="2">
    <citation type="submission" date="2023-05" db="EMBL/GenBank/DDBJ databases">
        <authorList>
            <consortium name="Lawrence Berkeley National Laboratory"/>
            <person name="Steindorff A."/>
            <person name="Hensen N."/>
            <person name="Bonometti L."/>
            <person name="Westerberg I."/>
            <person name="Brannstrom I.O."/>
            <person name="Guillou S."/>
            <person name="Cros-Aarteil S."/>
            <person name="Calhoun S."/>
            <person name="Haridas S."/>
            <person name="Kuo A."/>
            <person name="Mondo S."/>
            <person name="Pangilinan J."/>
            <person name="Riley R."/>
            <person name="Labutti K."/>
            <person name="Andreopoulos B."/>
            <person name="Lipzen A."/>
            <person name="Chen C."/>
            <person name="Yanf M."/>
            <person name="Daum C."/>
            <person name="Ng V."/>
            <person name="Clum A."/>
            <person name="Ohm R."/>
            <person name="Martin F."/>
            <person name="Silar P."/>
            <person name="Natvig D."/>
            <person name="Lalanne C."/>
            <person name="Gautier V."/>
            <person name="Ament-Velasquez S.L."/>
            <person name="Kruys A."/>
            <person name="Hutchinson M.I."/>
            <person name="Powell A.J."/>
            <person name="Barry K."/>
            <person name="Miller A.N."/>
            <person name="Grigoriev I.V."/>
            <person name="Debuchy R."/>
            <person name="Gladieux P."/>
            <person name="Thoren M.H."/>
            <person name="Johannesson H."/>
        </authorList>
    </citation>
    <scope>NUCLEOTIDE SEQUENCE</scope>
    <source>
        <strain evidence="4">CBS 532.94</strain>
    </source>
</reference>
<dbReference type="EMBL" id="MU860038">
    <property type="protein sequence ID" value="KAK4240524.1"/>
    <property type="molecule type" value="Genomic_DNA"/>
</dbReference>
<evidence type="ECO:0000256" key="1">
    <source>
        <dbReference type="ARBA" id="ARBA00008846"/>
    </source>
</evidence>
<evidence type="ECO:0000313" key="4">
    <source>
        <dbReference type="EMBL" id="KAK4240524.1"/>
    </source>
</evidence>
<feature type="region of interest" description="Disordered" evidence="3">
    <location>
        <begin position="207"/>
        <end position="282"/>
    </location>
</feature>
<comment type="caution">
    <text evidence="4">The sequence shown here is derived from an EMBL/GenBank/DDBJ whole genome shotgun (WGS) entry which is preliminary data.</text>
</comment>
<organism evidence="4 5">
    <name type="scientific">Achaetomium macrosporum</name>
    <dbReference type="NCBI Taxonomy" id="79813"/>
    <lineage>
        <taxon>Eukaryota</taxon>
        <taxon>Fungi</taxon>
        <taxon>Dikarya</taxon>
        <taxon>Ascomycota</taxon>
        <taxon>Pezizomycotina</taxon>
        <taxon>Sordariomycetes</taxon>
        <taxon>Sordariomycetidae</taxon>
        <taxon>Sordariales</taxon>
        <taxon>Chaetomiaceae</taxon>
        <taxon>Achaetomium</taxon>
    </lineage>
</organism>
<evidence type="ECO:0000256" key="2">
    <source>
        <dbReference type="ARBA" id="ARBA00022553"/>
    </source>
</evidence>
<name>A0AAN7CEE9_9PEZI</name>
<evidence type="ECO:0000256" key="3">
    <source>
        <dbReference type="SAM" id="MobiDB-lite"/>
    </source>
</evidence>
<keyword evidence="5" id="KW-1185">Reference proteome</keyword>
<dbReference type="GO" id="GO:0005525">
    <property type="term" value="F:GTP binding"/>
    <property type="evidence" value="ECO:0007669"/>
    <property type="project" value="InterPro"/>
</dbReference>
<dbReference type="Proteomes" id="UP001303760">
    <property type="component" value="Unassembled WGS sequence"/>
</dbReference>
<dbReference type="GO" id="GO:0005246">
    <property type="term" value="F:calcium channel regulator activity"/>
    <property type="evidence" value="ECO:0007669"/>
    <property type="project" value="TreeGrafter"/>
</dbReference>
<feature type="compositionally biased region" description="Low complexity" evidence="3">
    <location>
        <begin position="266"/>
        <end position="275"/>
    </location>
</feature>
<evidence type="ECO:0000313" key="5">
    <source>
        <dbReference type="Proteomes" id="UP001303760"/>
    </source>
</evidence>
<dbReference type="InterPro" id="IPR001806">
    <property type="entry name" value="Small_GTPase"/>
</dbReference>
<dbReference type="SMART" id="SM00173">
    <property type="entry name" value="RAS"/>
    <property type="match status" value="1"/>
</dbReference>
<dbReference type="GO" id="GO:0003924">
    <property type="term" value="F:GTPase activity"/>
    <property type="evidence" value="ECO:0007669"/>
    <property type="project" value="InterPro"/>
</dbReference>
<dbReference type="InterPro" id="IPR051641">
    <property type="entry name" value="RGK_GTP-binding_reg"/>
</dbReference>
<feature type="region of interest" description="Disordered" evidence="3">
    <location>
        <begin position="301"/>
        <end position="334"/>
    </location>
</feature>
<dbReference type="AlphaFoldDB" id="A0AAN7CEE9"/>
<dbReference type="SMART" id="SM00175">
    <property type="entry name" value="RAB"/>
    <property type="match status" value="1"/>
</dbReference>